<evidence type="ECO:0000256" key="1">
    <source>
        <dbReference type="SAM" id="MobiDB-lite"/>
    </source>
</evidence>
<feature type="compositionally biased region" description="Low complexity" evidence="1">
    <location>
        <begin position="312"/>
        <end position="326"/>
    </location>
</feature>
<organism evidence="2 3">
    <name type="scientific">Brevundimonas nasdae</name>
    <dbReference type="NCBI Taxonomy" id="172043"/>
    <lineage>
        <taxon>Bacteria</taxon>
        <taxon>Pseudomonadati</taxon>
        <taxon>Pseudomonadota</taxon>
        <taxon>Alphaproteobacteria</taxon>
        <taxon>Caulobacterales</taxon>
        <taxon>Caulobacteraceae</taxon>
        <taxon>Brevundimonas</taxon>
    </lineage>
</organism>
<accession>A0A0B4CY37</accession>
<protein>
    <submittedName>
        <fullName evidence="2">Uncharacterized protein</fullName>
    </submittedName>
</protein>
<evidence type="ECO:0000313" key="3">
    <source>
        <dbReference type="Proteomes" id="UP000031166"/>
    </source>
</evidence>
<dbReference type="Proteomes" id="UP000031166">
    <property type="component" value="Unassembled WGS sequence"/>
</dbReference>
<dbReference type="STRING" id="172043.RM53_10325"/>
<proteinExistence type="predicted"/>
<dbReference type="AlphaFoldDB" id="A0A0B4CY37"/>
<evidence type="ECO:0000313" key="2">
    <source>
        <dbReference type="EMBL" id="KIC56985.1"/>
    </source>
</evidence>
<gene>
    <name evidence="2" type="ORF">RM53_10325</name>
</gene>
<comment type="caution">
    <text evidence="2">The sequence shown here is derived from an EMBL/GenBank/DDBJ whole genome shotgun (WGS) entry which is preliminary data.</text>
</comment>
<name>A0A0B4CY37_9CAUL</name>
<feature type="region of interest" description="Disordered" evidence="1">
    <location>
        <begin position="304"/>
        <end position="337"/>
    </location>
</feature>
<reference evidence="2 3" key="1">
    <citation type="submission" date="2014-12" db="EMBL/GenBank/DDBJ databases">
        <title>Genome sequencing of Brevundimonas nasdae TPW30.</title>
        <authorList>
            <person name="Tan P.W."/>
            <person name="Chan K.-G."/>
        </authorList>
    </citation>
    <scope>NUCLEOTIDE SEQUENCE [LARGE SCALE GENOMIC DNA]</scope>
    <source>
        <strain evidence="2 3">TPW30</strain>
    </source>
</reference>
<sequence length="419" mass="46042">MRKLAEARAQEKSDDEADEAIIALLRQDERSKGRFARVHTASLNPEEAEENSAVGLVVLHPSFPHDTRSEASPAEATVTDALKRRSGGRLRQARNTLIFVAPDAAMLAEARKAAKWTIAWKSIRDDRALDLKDSQKEEVAKQFTNSTAALEASVRRAWSHVFHPVAPRIDGEPFALERVNFRNPGSKAVAQAVWERVSSDQIVLEKLGRQTLSDRLKENWPPDADHVAMATIRDWFIGSARFERVRDEIVLGEAVSELVRDGLLDFSYADGFGTDGRYKGLASGKVVTVRFDGDALLVRRAVADAQEREKTSNTPTSSGSPVPGGSANQPEPASPVPAQTLRRFYGSVDLNPERPVRDLQPIIDSIISELMRADGAKLSLRLEIEATAPGGFATDDAAIIRDNARTLKFRPEATGFSED</sequence>
<dbReference type="EMBL" id="JWSY01000018">
    <property type="protein sequence ID" value="KIC56985.1"/>
    <property type="molecule type" value="Genomic_DNA"/>
</dbReference>